<dbReference type="InterPro" id="IPR038750">
    <property type="entry name" value="YczE/YyaS-like"/>
</dbReference>
<evidence type="ECO:0000256" key="1">
    <source>
        <dbReference type="SAM" id="Phobius"/>
    </source>
</evidence>
<reference evidence="3" key="1">
    <citation type="submission" date="2011-05" db="EMBL/GenBank/DDBJ databases">
        <title>Complete sequence of Desulfotomaculum ruminis DSM 2154.</title>
        <authorList>
            <person name="Lucas S."/>
            <person name="Copeland A."/>
            <person name="Lapidus A."/>
            <person name="Cheng J.-F."/>
            <person name="Goodwin L."/>
            <person name="Pitluck S."/>
            <person name="Lu M."/>
            <person name="Detter J.C."/>
            <person name="Han C."/>
            <person name="Tapia R."/>
            <person name="Land M."/>
            <person name="Hauser L."/>
            <person name="Kyrpides N."/>
            <person name="Ivanova N."/>
            <person name="Mikhailova N."/>
            <person name="Pagani I."/>
            <person name="Stams A.J.M."/>
            <person name="Plugge C.M."/>
            <person name="Muyzer G."/>
            <person name="Kuever J."/>
            <person name="Parshina S.N."/>
            <person name="Ivanova A.E."/>
            <person name="Nazina T.N."/>
            <person name="Brambilla E."/>
            <person name="Spring S."/>
            <person name="Klenk H.-P."/>
            <person name="Woyke T."/>
        </authorList>
    </citation>
    <scope>NUCLEOTIDE SEQUENCE [LARGE SCALE GENOMIC DNA]</scope>
    <source>
        <strain evidence="3">ATCC 23193 / DSM 2154 / NCIB 8452 / DL</strain>
    </source>
</reference>
<feature type="transmembrane region" description="Helical" evidence="1">
    <location>
        <begin position="157"/>
        <end position="176"/>
    </location>
</feature>
<dbReference type="PANTHER" id="PTHR40078">
    <property type="entry name" value="INTEGRAL MEMBRANE PROTEIN-RELATED"/>
    <property type="match status" value="1"/>
</dbReference>
<keyword evidence="1" id="KW-0472">Membrane</keyword>
<dbReference type="KEGG" id="dru:Desru_2425"/>
<feature type="transmembrane region" description="Helical" evidence="1">
    <location>
        <begin position="182"/>
        <end position="205"/>
    </location>
</feature>
<feature type="transmembrane region" description="Helical" evidence="1">
    <location>
        <begin position="116"/>
        <end position="136"/>
    </location>
</feature>
<accession>F6DN77</accession>
<name>F6DN77_DESRL</name>
<keyword evidence="1" id="KW-1133">Transmembrane helix</keyword>
<dbReference type="Pfam" id="PF19700">
    <property type="entry name" value="DUF6198"/>
    <property type="match status" value="1"/>
</dbReference>
<feature type="transmembrane region" description="Helical" evidence="1">
    <location>
        <begin position="12"/>
        <end position="35"/>
    </location>
</feature>
<reference evidence="2 3" key="2">
    <citation type="journal article" date="2012" name="Stand. Genomic Sci.">
        <title>Complete genome sequence of the sulfate-reducing firmicute Desulfotomaculum ruminis type strain (DL(T)).</title>
        <authorList>
            <person name="Spring S."/>
            <person name="Visser M."/>
            <person name="Lu M."/>
            <person name="Copeland A."/>
            <person name="Lapidus A."/>
            <person name="Lucas S."/>
            <person name="Cheng J.F."/>
            <person name="Han C."/>
            <person name="Tapia R."/>
            <person name="Goodwin L.A."/>
            <person name="Pitluck S."/>
            <person name="Ivanova N."/>
            <person name="Land M."/>
            <person name="Hauser L."/>
            <person name="Larimer F."/>
            <person name="Rohde M."/>
            <person name="Goker M."/>
            <person name="Detter J.C."/>
            <person name="Kyrpides N.C."/>
            <person name="Woyke T."/>
            <person name="Schaap P.J."/>
            <person name="Plugge C.M."/>
            <person name="Muyzer G."/>
            <person name="Kuever J."/>
            <person name="Pereira I.A."/>
            <person name="Parshina S.N."/>
            <person name="Bernier-Latmani R."/>
            <person name="Stams A.J."/>
            <person name="Klenk H.P."/>
        </authorList>
    </citation>
    <scope>NUCLEOTIDE SEQUENCE [LARGE SCALE GENOMIC DNA]</scope>
    <source>
        <strain evidence="3">ATCC 23193 / DSM 2154 / NCIB 8452 / DL</strain>
    </source>
</reference>
<evidence type="ECO:0000313" key="3">
    <source>
        <dbReference type="Proteomes" id="UP000009234"/>
    </source>
</evidence>
<proteinExistence type="predicted"/>
<dbReference type="RefSeq" id="WP_013842422.1">
    <property type="nucleotide sequence ID" value="NC_015589.1"/>
</dbReference>
<dbReference type="HOGENOM" id="CLU_083843_0_1_9"/>
<keyword evidence="1" id="KW-0812">Transmembrane</keyword>
<evidence type="ECO:0008006" key="4">
    <source>
        <dbReference type="Google" id="ProtNLM"/>
    </source>
</evidence>
<feature type="transmembrane region" description="Helical" evidence="1">
    <location>
        <begin position="90"/>
        <end position="110"/>
    </location>
</feature>
<dbReference type="PANTHER" id="PTHR40078:SF1">
    <property type="entry name" value="INTEGRAL MEMBRANE PROTEIN"/>
    <property type="match status" value="1"/>
</dbReference>
<dbReference type="STRING" id="696281.Desru_2425"/>
<dbReference type="EMBL" id="CP002780">
    <property type="protein sequence ID" value="AEG60666.1"/>
    <property type="molecule type" value="Genomic_DNA"/>
</dbReference>
<dbReference type="eggNOG" id="COG2364">
    <property type="taxonomic scope" value="Bacteria"/>
</dbReference>
<feature type="transmembrane region" description="Helical" evidence="1">
    <location>
        <begin position="55"/>
        <end position="78"/>
    </location>
</feature>
<evidence type="ECO:0000313" key="2">
    <source>
        <dbReference type="EMBL" id="AEG60666.1"/>
    </source>
</evidence>
<protein>
    <recommendedName>
        <fullName evidence="4">Membrane protein YczE</fullName>
    </recommendedName>
</protein>
<gene>
    <name evidence="2" type="ordered locus">Desru_2425</name>
</gene>
<dbReference type="AlphaFoldDB" id="F6DN77"/>
<dbReference type="Proteomes" id="UP000009234">
    <property type="component" value="Chromosome"/>
</dbReference>
<sequence>MIFNNIVIKKAILFLVKLFWFSLGLFICAFSIVLILESNLGLGPWDVFHISMTKYVPLTFGQVNIATGLLCVIIAYAMGIKPTFGTILNMLMGGVFIDFIMSVNLIPPAITYLQQYAYLLIGIFCFGLGTGAYISAHMGTGPRDSLMMGLQRSTGRSIGLVRTVLEVLVVTLGFLLGGKIGVGTLIFSFTIGWFTQLFLMLFYWCGRQSWFVKWLYLLTDKKSQTSNF</sequence>
<organism evidence="2 3">
    <name type="scientific">Desulforamulus ruminis (strain ATCC 23193 / DSM 2154 / NCIMB 8452 / DL)</name>
    <name type="common">Desulfotomaculum ruminis</name>
    <dbReference type="NCBI Taxonomy" id="696281"/>
    <lineage>
        <taxon>Bacteria</taxon>
        <taxon>Bacillati</taxon>
        <taxon>Bacillota</taxon>
        <taxon>Clostridia</taxon>
        <taxon>Eubacteriales</taxon>
        <taxon>Peptococcaceae</taxon>
        <taxon>Desulforamulus</taxon>
    </lineage>
</organism>
<keyword evidence="3" id="KW-1185">Reference proteome</keyword>
<dbReference type="OrthoDB" id="154912at2"/>